<evidence type="ECO:0000256" key="3">
    <source>
        <dbReference type="ARBA" id="ARBA00022475"/>
    </source>
</evidence>
<dbReference type="InterPro" id="IPR006507">
    <property type="entry name" value="UPF0283"/>
</dbReference>
<feature type="transmembrane region" description="Helical" evidence="9">
    <location>
        <begin position="76"/>
        <end position="99"/>
    </location>
</feature>
<dbReference type="RefSeq" id="WP_316027137.1">
    <property type="nucleotide sequence ID" value="NZ_JAWDIO010000002.1"/>
</dbReference>
<keyword evidence="5 9" id="KW-0812">Transmembrane</keyword>
<organism evidence="10 11">
    <name type="scientific">Paraglaciecola aquimarina</name>
    <dbReference type="NCBI Taxonomy" id="1235557"/>
    <lineage>
        <taxon>Bacteria</taxon>
        <taxon>Pseudomonadati</taxon>
        <taxon>Pseudomonadota</taxon>
        <taxon>Gammaproteobacteria</taxon>
        <taxon>Alteromonadales</taxon>
        <taxon>Alteromonadaceae</taxon>
        <taxon>Paraglaciecola</taxon>
    </lineage>
</organism>
<name>A0ABU3T011_9ALTE</name>
<comment type="similarity">
    <text evidence="2">Belongs to the UPF0283 family.</text>
</comment>
<dbReference type="PANTHER" id="PTHR39342:SF1">
    <property type="entry name" value="UPF0283 MEMBRANE PROTEIN YCJF"/>
    <property type="match status" value="1"/>
</dbReference>
<evidence type="ECO:0000256" key="1">
    <source>
        <dbReference type="ARBA" id="ARBA00004429"/>
    </source>
</evidence>
<comment type="caution">
    <text evidence="10">The sequence shown here is derived from an EMBL/GenBank/DDBJ whole genome shotgun (WGS) entry which is preliminary data.</text>
</comment>
<keyword evidence="7 9" id="KW-0472">Membrane</keyword>
<feature type="transmembrane region" description="Helical" evidence="9">
    <location>
        <begin position="105"/>
        <end position="126"/>
    </location>
</feature>
<feature type="region of interest" description="Disordered" evidence="8">
    <location>
        <begin position="31"/>
        <end position="52"/>
    </location>
</feature>
<dbReference type="Proteomes" id="UP001247805">
    <property type="component" value="Unassembled WGS sequence"/>
</dbReference>
<evidence type="ECO:0000256" key="9">
    <source>
        <dbReference type="SAM" id="Phobius"/>
    </source>
</evidence>
<accession>A0ABU3T011</accession>
<dbReference type="PANTHER" id="PTHR39342">
    <property type="entry name" value="UPF0283 MEMBRANE PROTEIN YCJF"/>
    <property type="match status" value="1"/>
</dbReference>
<evidence type="ECO:0000256" key="6">
    <source>
        <dbReference type="ARBA" id="ARBA00022989"/>
    </source>
</evidence>
<reference evidence="10 11" key="1">
    <citation type="submission" date="2023-10" db="EMBL/GenBank/DDBJ databases">
        <title>Glaciecola aquimarina strain GGW-M5 nov., isolated from a coastal seawater.</title>
        <authorList>
            <person name="Bayburt H."/>
            <person name="Kim J.M."/>
            <person name="Choi B.J."/>
            <person name="Jeon C.O."/>
        </authorList>
    </citation>
    <scope>NUCLEOTIDE SEQUENCE [LARGE SCALE GENOMIC DNA]</scope>
    <source>
        <strain evidence="10 11">KCTC 32108</strain>
    </source>
</reference>
<evidence type="ECO:0000256" key="2">
    <source>
        <dbReference type="ARBA" id="ARBA00008255"/>
    </source>
</evidence>
<keyword evidence="11" id="KW-1185">Reference proteome</keyword>
<evidence type="ECO:0000256" key="4">
    <source>
        <dbReference type="ARBA" id="ARBA00022519"/>
    </source>
</evidence>
<dbReference type="EMBL" id="JAWDIO010000002">
    <property type="protein sequence ID" value="MDU0355603.1"/>
    <property type="molecule type" value="Genomic_DNA"/>
</dbReference>
<dbReference type="InterPro" id="IPR021147">
    <property type="entry name" value="DUF697"/>
</dbReference>
<feature type="transmembrane region" description="Helical" evidence="9">
    <location>
        <begin position="216"/>
        <end position="238"/>
    </location>
</feature>
<evidence type="ECO:0000256" key="5">
    <source>
        <dbReference type="ARBA" id="ARBA00022692"/>
    </source>
</evidence>
<evidence type="ECO:0000256" key="8">
    <source>
        <dbReference type="SAM" id="MobiDB-lite"/>
    </source>
</evidence>
<gene>
    <name evidence="10" type="ORF">RS130_18385</name>
</gene>
<evidence type="ECO:0000313" key="11">
    <source>
        <dbReference type="Proteomes" id="UP001247805"/>
    </source>
</evidence>
<evidence type="ECO:0000256" key="7">
    <source>
        <dbReference type="ARBA" id="ARBA00023136"/>
    </source>
</evidence>
<sequence length="350" mass="38903">MINKQTVNKDQKSALKTAKIITADVEFQPMAEQESNATATAEPSKESVVPAKNELGDDDVRVERATTSSKSTIKKWFLILCILVMVGSIAELVLFVIQLTQQRDWLAGLWLVIFVGLLLLLTQLAWKEWRGLKRLKIQQASRNTTQQMFHSQAIGLAEKHCMQIAQRLPTEHQARVQAWRSQLEDHLTDNEVLCLFENQVLSPVDKLAIKTMTKNASAAGVMIAVSPFALLDMAIVLWRNIRMINQVSEVYGVKVGYWGRIKLIKNIFHTMVYAGAAEILSDAGNYALGAGITGKLSSRIAQGLGASVLTARIGLRAMSECRPMPCLSVSKPNLTVITKQLLEDLNRKIH</sequence>
<comment type="subcellular location">
    <subcellularLocation>
        <location evidence="1">Cell inner membrane</location>
        <topology evidence="1">Multi-pass membrane protein</topology>
    </subcellularLocation>
</comment>
<evidence type="ECO:0000313" key="10">
    <source>
        <dbReference type="EMBL" id="MDU0355603.1"/>
    </source>
</evidence>
<protein>
    <submittedName>
        <fullName evidence="10">TIGR01620 family protein</fullName>
    </submittedName>
</protein>
<dbReference type="NCBIfam" id="TIGR01620">
    <property type="entry name" value="hyp_HI0043"/>
    <property type="match status" value="1"/>
</dbReference>
<keyword evidence="6 9" id="KW-1133">Transmembrane helix</keyword>
<proteinExistence type="inferred from homology"/>
<keyword evidence="4" id="KW-0997">Cell inner membrane</keyword>
<keyword evidence="3" id="KW-1003">Cell membrane</keyword>
<dbReference type="Pfam" id="PF05128">
    <property type="entry name" value="DUF697"/>
    <property type="match status" value="1"/>
</dbReference>